<name>A0A6F9F3M0_9VIRU</name>
<dbReference type="EMBL" id="BK011017">
    <property type="protein sequence ID" value="DAC81164.1"/>
    <property type="molecule type" value="Genomic_DNA"/>
</dbReference>
<sequence>MAAPNYGDPHIIKTENTAAPNVNITVPVPSVNVTATAPPATINVSAPPATVNVSAPPAAVNVTAPPATVNVSAPAVNVYPHVQLGESQIAIEPPKVTVIFLGSTQLPAPSSDSFVMVTSSNEVTLVPGRALMAHIVPKSTLAQAGKDDVLSRAQVEQLIDTKIAETERTRVRRETSQPPPDASTTDAIFKACVQMVDDNNRTWSAWVQQQVQSLESAVLGLQQVLQQVQTQQGQQAQQLASLSQQIVQLARGKRP</sequence>
<organism evidence="1">
    <name type="scientific">Carp adomavirus</name>
    <dbReference type="NCBI Taxonomy" id="2609874"/>
    <lineage>
        <taxon>Viruses</taxon>
        <taxon>Adomaviruses</taxon>
    </lineage>
</organism>
<protein>
    <submittedName>
        <fullName evidence="1">LO4</fullName>
    </submittedName>
</protein>
<reference evidence="1" key="1">
    <citation type="journal article" date="2020" name="J. ISSAAS">
        <title>Identification of Adomavirus Virion Proteins.</title>
        <authorList>
            <person name="Welch N.L."/>
            <person name="Tisza M.J."/>
            <person name="Starrett G.J."/>
            <person name="Belford A.K."/>
            <person name="Pastrana D.V."/>
            <person name="Pang Y.-Y.S."/>
            <person name="Schiller J.T."/>
            <person name="An P."/>
            <person name="Cantolupo P.G."/>
            <person name="Pipas J.M."/>
            <person name="Koda S."/>
            <person name="Subramaniam K."/>
            <person name="Waltzek T.B."/>
            <person name="Bian C."/>
            <person name="Shi Q."/>
            <person name="Ruan Z."/>
            <person name="Ng T.F.F."/>
            <person name="Buck C.B."/>
        </authorList>
    </citation>
    <scope>NUCLEOTIDE SEQUENCE</scope>
    <source>
        <strain evidence="1">4332</strain>
    </source>
</reference>
<evidence type="ECO:0000313" key="1">
    <source>
        <dbReference type="EMBL" id="DAC81164.1"/>
    </source>
</evidence>
<proteinExistence type="predicted"/>
<accession>A0A6F9F3M0</accession>